<name>A0A4U1B5F8_9GAMM</name>
<feature type="binding site" evidence="8">
    <location>
        <position position="86"/>
    </location>
    <ligand>
        <name>ATP</name>
        <dbReference type="ChEBI" id="CHEBI:30616"/>
    </ligand>
</feature>
<feature type="binding site" evidence="8">
    <location>
        <position position="120"/>
    </location>
    <ligand>
        <name>ATP</name>
        <dbReference type="ChEBI" id="CHEBI:30616"/>
    </ligand>
</feature>
<keyword evidence="4 8" id="KW-0479">Metal-binding</keyword>
<protein>
    <recommendedName>
        <fullName evidence="8">Protein nucleotidyltransferase YdiU</fullName>
        <ecNumber evidence="8">2.7.7.-</ecNumber>
    </recommendedName>
    <alternativeName>
        <fullName evidence="8">Protein adenylyltransferase YdiU</fullName>
        <ecNumber evidence="8">2.7.7.108</ecNumber>
    </alternativeName>
    <alternativeName>
        <fullName evidence="8">Protein uridylyltransferase YdiU</fullName>
        <ecNumber evidence="8">2.7.7.-</ecNumber>
    </alternativeName>
</protein>
<dbReference type="GO" id="GO:0070733">
    <property type="term" value="F:AMPylase activity"/>
    <property type="evidence" value="ECO:0007669"/>
    <property type="project" value="UniProtKB-EC"/>
</dbReference>
<evidence type="ECO:0000313" key="10">
    <source>
        <dbReference type="Proteomes" id="UP000307999"/>
    </source>
</evidence>
<keyword evidence="5 8" id="KW-0547">Nucleotide-binding</keyword>
<feature type="binding site" evidence="8">
    <location>
        <position position="84"/>
    </location>
    <ligand>
        <name>ATP</name>
        <dbReference type="ChEBI" id="CHEBI:30616"/>
    </ligand>
</feature>
<dbReference type="PANTHER" id="PTHR32057:SF14">
    <property type="entry name" value="PROTEIN ADENYLYLTRANSFERASE SELO, MITOCHONDRIAL"/>
    <property type="match status" value="1"/>
</dbReference>
<comment type="catalytic activity">
    <reaction evidence="8">
        <text>L-tyrosyl-[protein] + ATP = O-(5'-adenylyl)-L-tyrosyl-[protein] + diphosphate</text>
        <dbReference type="Rhea" id="RHEA:54288"/>
        <dbReference type="Rhea" id="RHEA-COMP:10136"/>
        <dbReference type="Rhea" id="RHEA-COMP:13846"/>
        <dbReference type="ChEBI" id="CHEBI:30616"/>
        <dbReference type="ChEBI" id="CHEBI:33019"/>
        <dbReference type="ChEBI" id="CHEBI:46858"/>
        <dbReference type="ChEBI" id="CHEBI:83624"/>
        <dbReference type="EC" id="2.7.7.108"/>
    </reaction>
</comment>
<dbReference type="Pfam" id="PF02696">
    <property type="entry name" value="SelO"/>
    <property type="match status" value="1"/>
</dbReference>
<comment type="catalytic activity">
    <reaction evidence="8">
        <text>L-tyrosyl-[protein] + UTP = O-(5'-uridylyl)-L-tyrosyl-[protein] + diphosphate</text>
        <dbReference type="Rhea" id="RHEA:83887"/>
        <dbReference type="Rhea" id="RHEA-COMP:10136"/>
        <dbReference type="Rhea" id="RHEA-COMP:20238"/>
        <dbReference type="ChEBI" id="CHEBI:33019"/>
        <dbReference type="ChEBI" id="CHEBI:46398"/>
        <dbReference type="ChEBI" id="CHEBI:46858"/>
        <dbReference type="ChEBI" id="CHEBI:90602"/>
    </reaction>
</comment>
<dbReference type="OrthoDB" id="9776281at2"/>
<evidence type="ECO:0000256" key="8">
    <source>
        <dbReference type="HAMAP-Rule" id="MF_00692"/>
    </source>
</evidence>
<comment type="catalytic activity">
    <reaction evidence="8">
        <text>L-histidyl-[protein] + UTP = N(tele)-(5'-uridylyl)-L-histidyl-[protein] + diphosphate</text>
        <dbReference type="Rhea" id="RHEA:83891"/>
        <dbReference type="Rhea" id="RHEA-COMP:9745"/>
        <dbReference type="Rhea" id="RHEA-COMP:20239"/>
        <dbReference type="ChEBI" id="CHEBI:29979"/>
        <dbReference type="ChEBI" id="CHEBI:33019"/>
        <dbReference type="ChEBI" id="CHEBI:46398"/>
        <dbReference type="ChEBI" id="CHEBI:233474"/>
    </reaction>
</comment>
<keyword evidence="6 8" id="KW-0067">ATP-binding</keyword>
<comment type="catalytic activity">
    <reaction evidence="8">
        <text>L-seryl-[protein] + UTP = O-(5'-uridylyl)-L-seryl-[protein] + diphosphate</text>
        <dbReference type="Rhea" id="RHEA:64604"/>
        <dbReference type="Rhea" id="RHEA-COMP:9863"/>
        <dbReference type="Rhea" id="RHEA-COMP:16635"/>
        <dbReference type="ChEBI" id="CHEBI:29999"/>
        <dbReference type="ChEBI" id="CHEBI:33019"/>
        <dbReference type="ChEBI" id="CHEBI:46398"/>
        <dbReference type="ChEBI" id="CHEBI:156051"/>
    </reaction>
</comment>
<evidence type="ECO:0000256" key="4">
    <source>
        <dbReference type="ARBA" id="ARBA00022723"/>
    </source>
</evidence>
<keyword evidence="8" id="KW-0464">Manganese</keyword>
<reference evidence="9 10" key="1">
    <citation type="submission" date="2019-04" db="EMBL/GenBank/DDBJ databases">
        <title>Thalassotalea guangxiensis sp. nov., isolated from sediment of the coastal wetland.</title>
        <authorList>
            <person name="Zheng S."/>
            <person name="Zhang D."/>
        </authorList>
    </citation>
    <scope>NUCLEOTIDE SEQUENCE [LARGE SCALE GENOMIC DNA]</scope>
    <source>
        <strain evidence="9 10">ZS-4</strain>
    </source>
</reference>
<evidence type="ECO:0000256" key="6">
    <source>
        <dbReference type="ARBA" id="ARBA00022840"/>
    </source>
</evidence>
<comment type="function">
    <text evidence="8">Nucleotidyltransferase involved in the post-translational modification of proteins. It can catalyze the addition of adenosine monophosphate (AMP) or uridine monophosphate (UMP) to a protein, resulting in modifications known as AMPylation and UMPylation.</text>
</comment>
<dbReference type="GO" id="GO:0005524">
    <property type="term" value="F:ATP binding"/>
    <property type="evidence" value="ECO:0007669"/>
    <property type="project" value="UniProtKB-UniRule"/>
</dbReference>
<dbReference type="GO" id="GO:0030145">
    <property type="term" value="F:manganese ion binding"/>
    <property type="evidence" value="ECO:0007669"/>
    <property type="project" value="UniProtKB-UniRule"/>
</dbReference>
<feature type="binding site" evidence="8">
    <location>
        <position position="248"/>
    </location>
    <ligand>
        <name>Mg(2+)</name>
        <dbReference type="ChEBI" id="CHEBI:18420"/>
    </ligand>
</feature>
<dbReference type="EC" id="2.7.7.108" evidence="8"/>
<dbReference type="InterPro" id="IPR003846">
    <property type="entry name" value="SelO"/>
</dbReference>
<dbReference type="AlphaFoldDB" id="A0A4U1B5F8"/>
<dbReference type="HAMAP" id="MF_00692">
    <property type="entry name" value="SelO"/>
    <property type="match status" value="1"/>
</dbReference>
<comment type="catalytic activity">
    <reaction evidence="8">
        <text>L-seryl-[protein] + ATP = 3-O-(5'-adenylyl)-L-seryl-[protein] + diphosphate</text>
        <dbReference type="Rhea" id="RHEA:58120"/>
        <dbReference type="Rhea" id="RHEA-COMP:9863"/>
        <dbReference type="Rhea" id="RHEA-COMP:15073"/>
        <dbReference type="ChEBI" id="CHEBI:29999"/>
        <dbReference type="ChEBI" id="CHEBI:30616"/>
        <dbReference type="ChEBI" id="CHEBI:33019"/>
        <dbReference type="ChEBI" id="CHEBI:142516"/>
        <dbReference type="EC" id="2.7.7.108"/>
    </reaction>
</comment>
<evidence type="ECO:0000256" key="1">
    <source>
        <dbReference type="ARBA" id="ARBA00009747"/>
    </source>
</evidence>
<feature type="binding site" evidence="8">
    <location>
        <position position="87"/>
    </location>
    <ligand>
        <name>ATP</name>
        <dbReference type="ChEBI" id="CHEBI:30616"/>
    </ligand>
</feature>
<dbReference type="PANTHER" id="PTHR32057">
    <property type="entry name" value="PROTEIN ADENYLYLTRANSFERASE SELO, MITOCHONDRIAL"/>
    <property type="match status" value="1"/>
</dbReference>
<dbReference type="EC" id="2.7.7.-" evidence="8"/>
<keyword evidence="10" id="KW-1185">Reference proteome</keyword>
<keyword evidence="7 8" id="KW-0460">Magnesium</keyword>
<evidence type="ECO:0000256" key="2">
    <source>
        <dbReference type="ARBA" id="ARBA00022679"/>
    </source>
</evidence>
<sequence length="507" mass="56354">MKFENSYLDLGKAFYQQTLPVPVAAPQLLLWNTGLGDSFGLGQGSPDDEQKALIFSGNRIMEDSTPIALAYSGHQFGHFNPQLGDGRAHLLGELLDGQQRRFDVQLKGSGPTRFSRQGDGRCALKPALREFIMSEALHALKVPTSRCLAVVSSGETVYRETPQPGAIVTRIAQSHLRVGSFQHFASRGDLKSLHQLLDYAIARHYPNIAGDTSAKALQFLQQVAQRQIELICHWMRIGFIHGVMNTDNTAISGETIDYGPCAMMGDYHPGTVYSSIDSQGRYAYGNQMNIAIWNMARLAESLLPLLADDQQQAINLAETSIGQLVDDFSVAYRQMLVSKLGIEQANADTGPLIESLLSIMQEKELDYTQTFHSLTKFIERGELSEGLTQALHPWLGKWLTALGVAEVTEDNNMFARIGDARGEQLKRAVTTMKAMNPVLIPRNHHVETTLDMYQDAMLTGENWQQAETRLQQFLIALRSPYQQTEYTGQFQDAAADKDKGYRTFCGT</sequence>
<dbReference type="NCBIfam" id="NF000658">
    <property type="entry name" value="PRK00029.1"/>
    <property type="match status" value="1"/>
</dbReference>
<feature type="binding site" evidence="8">
    <location>
        <position position="119"/>
    </location>
    <ligand>
        <name>ATP</name>
        <dbReference type="ChEBI" id="CHEBI:30616"/>
    </ligand>
</feature>
<evidence type="ECO:0000256" key="3">
    <source>
        <dbReference type="ARBA" id="ARBA00022695"/>
    </source>
</evidence>
<evidence type="ECO:0000313" key="9">
    <source>
        <dbReference type="EMBL" id="TKB45577.1"/>
    </source>
</evidence>
<dbReference type="RefSeq" id="WP_136735647.1">
    <property type="nucleotide sequence ID" value="NZ_SWDB01000018.1"/>
</dbReference>
<comment type="caution">
    <text evidence="9">The sequence shown here is derived from an EMBL/GenBank/DDBJ whole genome shotgun (WGS) entry which is preliminary data.</text>
</comment>
<dbReference type="GO" id="GO:0000287">
    <property type="term" value="F:magnesium ion binding"/>
    <property type="evidence" value="ECO:0007669"/>
    <property type="project" value="UniProtKB-UniRule"/>
</dbReference>
<feature type="binding site" evidence="8">
    <location>
        <position position="107"/>
    </location>
    <ligand>
        <name>ATP</name>
        <dbReference type="ChEBI" id="CHEBI:30616"/>
    </ligand>
</feature>
<comment type="similarity">
    <text evidence="1 8">Belongs to the SELO family.</text>
</comment>
<dbReference type="EMBL" id="SWDB01000018">
    <property type="protein sequence ID" value="TKB45577.1"/>
    <property type="molecule type" value="Genomic_DNA"/>
</dbReference>
<feature type="binding site" evidence="8">
    <location>
        <position position="177"/>
    </location>
    <ligand>
        <name>ATP</name>
        <dbReference type="ChEBI" id="CHEBI:30616"/>
    </ligand>
</feature>
<dbReference type="Proteomes" id="UP000307999">
    <property type="component" value="Unassembled WGS sequence"/>
</dbReference>
<feature type="binding site" evidence="8">
    <location>
        <position position="257"/>
    </location>
    <ligand>
        <name>ATP</name>
        <dbReference type="ChEBI" id="CHEBI:30616"/>
    </ligand>
</feature>
<evidence type="ECO:0000256" key="7">
    <source>
        <dbReference type="ARBA" id="ARBA00022842"/>
    </source>
</evidence>
<comment type="catalytic activity">
    <reaction evidence="8">
        <text>L-threonyl-[protein] + ATP = 3-O-(5'-adenylyl)-L-threonyl-[protein] + diphosphate</text>
        <dbReference type="Rhea" id="RHEA:54292"/>
        <dbReference type="Rhea" id="RHEA-COMP:11060"/>
        <dbReference type="Rhea" id="RHEA-COMP:13847"/>
        <dbReference type="ChEBI" id="CHEBI:30013"/>
        <dbReference type="ChEBI" id="CHEBI:30616"/>
        <dbReference type="ChEBI" id="CHEBI:33019"/>
        <dbReference type="ChEBI" id="CHEBI:138113"/>
        <dbReference type="EC" id="2.7.7.108"/>
    </reaction>
</comment>
<proteinExistence type="inferred from homology"/>
<comment type="cofactor">
    <cofactor evidence="8">
        <name>Mg(2+)</name>
        <dbReference type="ChEBI" id="CHEBI:18420"/>
    </cofactor>
    <cofactor evidence="8">
        <name>Mn(2+)</name>
        <dbReference type="ChEBI" id="CHEBI:29035"/>
    </cofactor>
</comment>
<feature type="binding site" evidence="8">
    <location>
        <position position="257"/>
    </location>
    <ligand>
        <name>Mg(2+)</name>
        <dbReference type="ChEBI" id="CHEBI:18420"/>
    </ligand>
</feature>
<feature type="binding site" evidence="8">
    <location>
        <position position="170"/>
    </location>
    <ligand>
        <name>ATP</name>
        <dbReference type="ChEBI" id="CHEBI:30616"/>
    </ligand>
</feature>
<evidence type="ECO:0000256" key="5">
    <source>
        <dbReference type="ARBA" id="ARBA00022741"/>
    </source>
</evidence>
<organism evidence="9 10">
    <name type="scientific">Thalassotalea mangrovi</name>
    <dbReference type="NCBI Taxonomy" id="2572245"/>
    <lineage>
        <taxon>Bacteria</taxon>
        <taxon>Pseudomonadati</taxon>
        <taxon>Pseudomonadota</taxon>
        <taxon>Gammaproteobacteria</taxon>
        <taxon>Alteromonadales</taxon>
        <taxon>Colwelliaceae</taxon>
        <taxon>Thalassotalea</taxon>
    </lineage>
</organism>
<accession>A0A4U1B5F8</accession>
<keyword evidence="3 8" id="KW-0548">Nucleotidyltransferase</keyword>
<gene>
    <name evidence="8" type="primary">ydiU</name>
    <name evidence="8" type="synonym">selO</name>
    <name evidence="9" type="ORF">E8M12_08245</name>
</gene>
<keyword evidence="2 8" id="KW-0808">Transferase</keyword>
<feature type="active site" description="Proton acceptor" evidence="8">
    <location>
        <position position="247"/>
    </location>
</feature>